<dbReference type="EMBL" id="CYYV01000001">
    <property type="protein sequence ID" value="CUN42100.1"/>
    <property type="molecule type" value="Genomic_DNA"/>
</dbReference>
<proteinExistence type="predicted"/>
<dbReference type="EMBL" id="JAKNFS010000022">
    <property type="protein sequence ID" value="MCG4766653.1"/>
    <property type="molecule type" value="Genomic_DNA"/>
</dbReference>
<evidence type="ECO:0000313" key="4">
    <source>
        <dbReference type="EMBL" id="MCG4766653.1"/>
    </source>
</evidence>
<dbReference type="Proteomes" id="UP000095706">
    <property type="component" value="Unassembled WGS sequence"/>
</dbReference>
<dbReference type="Proteomes" id="UP000095709">
    <property type="component" value="Unassembled WGS sequence"/>
</dbReference>
<reference evidence="3" key="2">
    <citation type="submission" date="2021-02" db="EMBL/GenBank/DDBJ databases">
        <title>Metagenome-assembled genomes from human diarrheal sample B26.</title>
        <authorList>
            <person name="Ateba T.P."/>
            <person name="Alayande K.A."/>
            <person name="Mwanza M."/>
        </authorList>
    </citation>
    <scope>NUCLEOTIDE SEQUENCE</scope>
    <source>
        <strain evidence="3">06WH</strain>
    </source>
</reference>
<evidence type="ECO:0000313" key="6">
    <source>
        <dbReference type="Proteomes" id="UP000095709"/>
    </source>
</evidence>
<dbReference type="EMBL" id="CZAL01000009">
    <property type="protein sequence ID" value="CUP41590.1"/>
    <property type="molecule type" value="Genomic_DNA"/>
</dbReference>
<dbReference type="Proteomes" id="UP000737612">
    <property type="component" value="Unassembled WGS sequence"/>
</dbReference>
<accession>A0A174N5I5</accession>
<reference evidence="5 6" key="1">
    <citation type="submission" date="2015-09" db="EMBL/GenBank/DDBJ databases">
        <authorList>
            <consortium name="Pathogen Informatics"/>
        </authorList>
    </citation>
    <scope>NUCLEOTIDE SEQUENCE [LARGE SCALE GENOMIC DNA]</scope>
    <source>
        <strain evidence="1 5">2789STDY5608849</strain>
        <strain evidence="2 6">2789STDY5834885</strain>
    </source>
</reference>
<evidence type="ECO:0000313" key="5">
    <source>
        <dbReference type="Proteomes" id="UP000095706"/>
    </source>
</evidence>
<dbReference type="Proteomes" id="UP001199915">
    <property type="component" value="Unassembled WGS sequence"/>
</dbReference>
<dbReference type="EMBL" id="JAFHBD010000066">
    <property type="protein sequence ID" value="MBN2954503.1"/>
    <property type="molecule type" value="Genomic_DNA"/>
</dbReference>
<evidence type="ECO:0000313" key="1">
    <source>
        <dbReference type="EMBL" id="CUN42100.1"/>
    </source>
</evidence>
<protein>
    <submittedName>
        <fullName evidence="2">Uncharacterized protein</fullName>
    </submittedName>
</protein>
<evidence type="ECO:0000313" key="2">
    <source>
        <dbReference type="EMBL" id="CUP41590.1"/>
    </source>
</evidence>
<sequence>MKYQVMRIEEDLDFGCEERGADEPVMAVVVLKDENGTESRIRQEDQMLYDWNIEEGDTVILNENGELRKVLSGDWTQNCNSKNVDTTKFVNMMQAVKAGKQIDWICPFCSGTVERLEQKGGKTVIGCTSCDMRIQIEN</sequence>
<dbReference type="STRING" id="1150298.ERS852406_00181"/>
<name>A0A174N5I5_9FIRM</name>
<organism evidence="2 6">
    <name type="scientific">Fusicatenibacter saccharivorans</name>
    <dbReference type="NCBI Taxonomy" id="1150298"/>
    <lineage>
        <taxon>Bacteria</taxon>
        <taxon>Bacillati</taxon>
        <taxon>Bacillota</taxon>
        <taxon>Clostridia</taxon>
        <taxon>Lachnospirales</taxon>
        <taxon>Lachnospiraceae</taxon>
        <taxon>Fusicatenibacter</taxon>
    </lineage>
</organism>
<dbReference type="RefSeq" id="WP_070100856.1">
    <property type="nucleotide sequence ID" value="NZ_CABJFB010000004.1"/>
</dbReference>
<evidence type="ECO:0000313" key="3">
    <source>
        <dbReference type="EMBL" id="MBN2954503.1"/>
    </source>
</evidence>
<gene>
    <name evidence="1" type="ORF">ERS852406_00181</name>
    <name evidence="2" type="ORF">ERS852498_01946</name>
    <name evidence="3" type="ORF">JTJ23_13150</name>
    <name evidence="4" type="ORF">L0N21_14230</name>
</gene>
<reference evidence="4" key="3">
    <citation type="submission" date="2022-01" db="EMBL/GenBank/DDBJ databases">
        <title>Collection of gut derived symbiotic bacterial strains cultured from healthy donors.</title>
        <authorList>
            <person name="Lin H."/>
            <person name="Kohout C."/>
            <person name="Waligurski E."/>
            <person name="Pamer E.G."/>
        </authorList>
    </citation>
    <scope>NUCLEOTIDE SEQUENCE</scope>
    <source>
        <strain evidence="4">DFI.5.49</strain>
    </source>
</reference>
<dbReference type="AlphaFoldDB" id="A0A174N5I5"/>